<evidence type="ECO:0000313" key="3">
    <source>
        <dbReference type="Proteomes" id="UP000247810"/>
    </source>
</evidence>
<evidence type="ECO:0000256" key="1">
    <source>
        <dbReference type="SAM" id="SignalP"/>
    </source>
</evidence>
<feature type="signal peptide" evidence="1">
    <location>
        <begin position="1"/>
        <end position="28"/>
    </location>
</feature>
<dbReference type="Proteomes" id="UP000247810">
    <property type="component" value="Unassembled WGS sequence"/>
</dbReference>
<name>A0A319D341_9EURO</name>
<protein>
    <submittedName>
        <fullName evidence="2">Uncharacterized protein</fullName>
    </submittedName>
</protein>
<dbReference type="VEuPathDB" id="FungiDB:BO71DRAFT_432457"/>
<keyword evidence="1" id="KW-0732">Signal</keyword>
<feature type="chain" id="PRO_5016309212" evidence="1">
    <location>
        <begin position="29"/>
        <end position="184"/>
    </location>
</feature>
<dbReference type="OrthoDB" id="4343980at2759"/>
<keyword evidence="3" id="KW-1185">Reference proteome</keyword>
<evidence type="ECO:0000313" key="2">
    <source>
        <dbReference type="EMBL" id="PYH91866.1"/>
    </source>
</evidence>
<accession>A0A319D341</accession>
<reference evidence="2 3" key="1">
    <citation type="submission" date="2018-02" db="EMBL/GenBank/DDBJ databases">
        <title>The genomes of Aspergillus section Nigri reveals drivers in fungal speciation.</title>
        <authorList>
            <consortium name="DOE Joint Genome Institute"/>
            <person name="Vesth T.C."/>
            <person name="Nybo J."/>
            <person name="Theobald S."/>
            <person name="Brandl J."/>
            <person name="Frisvad J.C."/>
            <person name="Nielsen K.F."/>
            <person name="Lyhne E.K."/>
            <person name="Kogle M.E."/>
            <person name="Kuo A."/>
            <person name="Riley R."/>
            <person name="Clum A."/>
            <person name="Nolan M."/>
            <person name="Lipzen A."/>
            <person name="Salamov A."/>
            <person name="Henrissat B."/>
            <person name="Wiebenga A."/>
            <person name="De vries R.P."/>
            <person name="Grigoriev I.V."/>
            <person name="Mortensen U.H."/>
            <person name="Andersen M.R."/>
            <person name="Baker S.E."/>
        </authorList>
    </citation>
    <scope>NUCLEOTIDE SEQUENCE [LARGE SCALE GENOMIC DNA]</scope>
    <source>
        <strain evidence="2 3">CBS 707.79</strain>
    </source>
</reference>
<gene>
    <name evidence="2" type="ORF">BO71DRAFT_432457</name>
</gene>
<dbReference type="AlphaFoldDB" id="A0A319D341"/>
<dbReference type="EMBL" id="KZ825932">
    <property type="protein sequence ID" value="PYH91866.1"/>
    <property type="molecule type" value="Genomic_DNA"/>
</dbReference>
<organism evidence="2 3">
    <name type="scientific">Aspergillus ellipticus CBS 707.79</name>
    <dbReference type="NCBI Taxonomy" id="1448320"/>
    <lineage>
        <taxon>Eukaryota</taxon>
        <taxon>Fungi</taxon>
        <taxon>Dikarya</taxon>
        <taxon>Ascomycota</taxon>
        <taxon>Pezizomycotina</taxon>
        <taxon>Eurotiomycetes</taxon>
        <taxon>Eurotiomycetidae</taxon>
        <taxon>Eurotiales</taxon>
        <taxon>Aspergillaceae</taxon>
        <taxon>Aspergillus</taxon>
        <taxon>Aspergillus subgen. Circumdati</taxon>
    </lineage>
</organism>
<sequence>MLLHKPNGLLTTVIGLIALAQLCPAALAQWTRTNMALNAASCSGTRPTYLSKAMYNIQSMVRTLPISTYVPLEVSTTHRILQLSSTIAGLVTIDQYIDTAIADLSNDNKAKLDLFRALYGEFDPEKEVDVEDAKSAITTISDFANRMLSGLEADALDVKIFCTDAHLTQRNGKFPLYRSKMCLH</sequence>
<proteinExistence type="predicted"/>